<accession>A0AAD9T317</accession>
<evidence type="ECO:0000313" key="1">
    <source>
        <dbReference type="EMBL" id="KAK2628465.1"/>
    </source>
</evidence>
<comment type="caution">
    <text evidence="1">The sequence shown here is derived from an EMBL/GenBank/DDBJ whole genome shotgun (WGS) entry which is preliminary data.</text>
</comment>
<reference evidence="1" key="1">
    <citation type="submission" date="2023-06" db="EMBL/GenBank/DDBJ databases">
        <title>Draft genome of Marssonina rosae.</title>
        <authorList>
            <person name="Cheng Q."/>
        </authorList>
    </citation>
    <scope>NUCLEOTIDE SEQUENCE</scope>
    <source>
        <strain evidence="1">R4</strain>
    </source>
</reference>
<evidence type="ECO:0000313" key="2">
    <source>
        <dbReference type="Proteomes" id="UP001285354"/>
    </source>
</evidence>
<dbReference type="Proteomes" id="UP001285354">
    <property type="component" value="Unassembled WGS sequence"/>
</dbReference>
<protein>
    <submittedName>
        <fullName evidence="1">Uncharacterized protein</fullName>
    </submittedName>
</protein>
<organism evidence="1 2">
    <name type="scientific">Diplocarpon rosae</name>
    <dbReference type="NCBI Taxonomy" id="946125"/>
    <lineage>
        <taxon>Eukaryota</taxon>
        <taxon>Fungi</taxon>
        <taxon>Dikarya</taxon>
        <taxon>Ascomycota</taxon>
        <taxon>Pezizomycotina</taxon>
        <taxon>Leotiomycetes</taxon>
        <taxon>Helotiales</taxon>
        <taxon>Drepanopezizaceae</taxon>
        <taxon>Diplocarpon</taxon>
    </lineage>
</organism>
<keyword evidence="2" id="KW-1185">Reference proteome</keyword>
<dbReference type="EMBL" id="JAUBYV010000002">
    <property type="protein sequence ID" value="KAK2628465.1"/>
    <property type="molecule type" value="Genomic_DNA"/>
</dbReference>
<name>A0AAD9T317_9HELO</name>
<proteinExistence type="predicted"/>
<sequence>MAAPQPRDIYYGLSLELQTSSGNDPNHVFGPAPVELNRLSHLGGANGVSVSKIIIDANVHPNIPNVNLVECRAYKDNAGTQPGSAVFSVKTPAEISTNLDTVSSVLYHSSPVSFAATLAWTLHSRVK</sequence>
<gene>
    <name evidence="1" type="ORF">QTJ16_001568</name>
</gene>
<dbReference type="AlphaFoldDB" id="A0AAD9T317"/>